<feature type="domain" description="NodB homology" evidence="3">
    <location>
        <begin position="296"/>
        <end position="401"/>
    </location>
</feature>
<dbReference type="InterPro" id="IPR022225">
    <property type="entry name" value="Phage_tail_fibre_N"/>
</dbReference>
<dbReference type="OrthoDB" id="9810174at2"/>
<reference evidence="5 6" key="1">
    <citation type="submission" date="2014-04" db="EMBL/GenBank/DDBJ databases">
        <title>Draft genome sequence of Photobacterium halotolerans S2753: a solonamide, ngercheumicin and holomycin producer.</title>
        <authorList>
            <person name="Machado H.R."/>
            <person name="Gram L."/>
        </authorList>
    </citation>
    <scope>NUCLEOTIDE SEQUENCE [LARGE SCALE GENOMIC DNA]</scope>
    <source>
        <strain evidence="5 6">S2753</strain>
    </source>
</reference>
<dbReference type="InterPro" id="IPR051398">
    <property type="entry name" value="Polysacch_Deacetylase"/>
</dbReference>
<gene>
    <name evidence="5" type="ORF">EA58_21020</name>
</gene>
<accession>A0A066RKT9</accession>
<dbReference type="InterPro" id="IPR011330">
    <property type="entry name" value="Glyco_hydro/deAcase_b/a-brl"/>
</dbReference>
<name>A0A066RKT9_9GAMM</name>
<evidence type="ECO:0000259" key="3">
    <source>
        <dbReference type="Pfam" id="PF01522"/>
    </source>
</evidence>
<dbReference type="Pfam" id="PF12571">
    <property type="entry name" value="Phage_tail_fib"/>
    <property type="match status" value="1"/>
</dbReference>
<proteinExistence type="predicted"/>
<dbReference type="Gene3D" id="3.20.20.370">
    <property type="entry name" value="Glycoside hydrolase/deacetylase"/>
    <property type="match status" value="1"/>
</dbReference>
<dbReference type="Pfam" id="PF01522">
    <property type="entry name" value="Polysacc_deac_1"/>
    <property type="match status" value="1"/>
</dbReference>
<evidence type="ECO:0000256" key="1">
    <source>
        <dbReference type="ARBA" id="ARBA00004613"/>
    </source>
</evidence>
<dbReference type="SUPFAM" id="SSF88713">
    <property type="entry name" value="Glycoside hydrolase/deacetylase"/>
    <property type="match status" value="1"/>
</dbReference>
<evidence type="ECO:0000259" key="4">
    <source>
        <dbReference type="Pfam" id="PF12571"/>
    </source>
</evidence>
<feature type="domain" description="Phage tail fibre protein N-terminal" evidence="4">
    <location>
        <begin position="8"/>
        <end position="157"/>
    </location>
</feature>
<comment type="subcellular location">
    <subcellularLocation>
        <location evidence="1">Secreted</location>
    </subcellularLocation>
</comment>
<dbReference type="Proteomes" id="UP000027192">
    <property type="component" value="Unassembled WGS sequence"/>
</dbReference>
<dbReference type="GO" id="GO:0005975">
    <property type="term" value="P:carbohydrate metabolic process"/>
    <property type="evidence" value="ECO:0007669"/>
    <property type="project" value="InterPro"/>
</dbReference>
<dbReference type="PANTHER" id="PTHR34216">
    <property type="match status" value="1"/>
</dbReference>
<dbReference type="RefSeq" id="WP_036757223.1">
    <property type="nucleotide sequence ID" value="NZ_JAGSGC010000024.1"/>
</dbReference>
<dbReference type="AlphaFoldDB" id="A0A066RKT9"/>
<protein>
    <submittedName>
        <fullName evidence="5">Uncharacterized protein</fullName>
    </submittedName>
</protein>
<comment type="caution">
    <text evidence="5">The sequence shown here is derived from an EMBL/GenBank/DDBJ whole genome shotgun (WGS) entry which is preliminary data.</text>
</comment>
<organism evidence="5 6">
    <name type="scientific">Photobacterium galatheae</name>
    <dbReference type="NCBI Taxonomy" id="1654360"/>
    <lineage>
        <taxon>Bacteria</taxon>
        <taxon>Pseudomonadati</taxon>
        <taxon>Pseudomonadota</taxon>
        <taxon>Gammaproteobacteria</taxon>
        <taxon>Vibrionales</taxon>
        <taxon>Vibrionaceae</taxon>
        <taxon>Photobacterium</taxon>
    </lineage>
</organism>
<dbReference type="STRING" id="1654360.EA58_21020"/>
<evidence type="ECO:0000256" key="2">
    <source>
        <dbReference type="ARBA" id="ARBA00022729"/>
    </source>
</evidence>
<evidence type="ECO:0000313" key="6">
    <source>
        <dbReference type="Proteomes" id="UP000027192"/>
    </source>
</evidence>
<keyword evidence="6" id="KW-1185">Reference proteome</keyword>
<dbReference type="EMBL" id="JMIB01000045">
    <property type="protein sequence ID" value="KDM89691.1"/>
    <property type="molecule type" value="Genomic_DNA"/>
</dbReference>
<dbReference type="PANTHER" id="PTHR34216:SF3">
    <property type="entry name" value="POLY-BETA-1,6-N-ACETYL-D-GLUCOSAMINE N-DEACETYLASE"/>
    <property type="match status" value="1"/>
</dbReference>
<keyword evidence="2" id="KW-0732">Signal</keyword>
<evidence type="ECO:0000313" key="5">
    <source>
        <dbReference type="EMBL" id="KDM89691.1"/>
    </source>
</evidence>
<dbReference type="GO" id="GO:0005576">
    <property type="term" value="C:extracellular region"/>
    <property type="evidence" value="ECO:0007669"/>
    <property type="project" value="UniProtKB-SubCell"/>
</dbReference>
<sequence length="816" mass="90528">MTNNTETKILTAAGKALLAQVNAEETPLTIDKLIFANIPNLSGFPQPEDDVPAEYVVFEKAVEQRGRLSADAVIYSTTLKSDEGPFEFNWTGAYSTEYGVLVTIDHHKLTPKTADEPGVAGNTLVRSVVLEYKDIAEMTNITVDASTWQYDSAKRLKRMDEDRALAIMDMNGKDWFIDDGFLVTPQSSAYNIKAGCGYVSGNRVEMAFDRNLQVTDKPAFIYLDTWREGTPTGAWETKFNFVVDAAELDDWKDPATTPETNHNVCKIARVLADGSVEDCRPRQAVNDFVTSRLVDTPSISFIFDDGTSDHLNVASQFEAHGFRAGFAVNAPQFIERTGRLSRYQLKKLYDSGHEIINHGATHKDISQFVHEPTVVRAEVDTCCDTLNALGIPVFGWVTPYSVAHGDYQYLLSERHAYACTQYGPLNGRIDVRTDPMKLSRFNIDKIALNDFKALIDRVIKNKEHVCIYGHKVTDIHELTPAKLNDMLAYCRAQVDAGQLSVMTTAQQVRMVVGTSNQQFMQIGDVIESGVNGWMASNGNNTTVSQSDPETIAISTTAVDSVIWRILPEQDYLIENQPVTFSAKITASDVSIKLGVHFYDLNGTLIPGKSVETGEMLIDSGKERRYATNALIPAEAAEIRPYLRLPENAEVVVEKPRLKVGRDGSELGRSRADNFELKTRRVKLKLPAQTLPNQGVDTKLLLPDYENDFFKVHSDYYIEAKKNIQLSLNLYCIWVANQSAPNGTGMVLLNNTAANQSRHAVGPITMMGTGLGGTMSQNTTVNLAKGNRLSFDVRHYCDDVIQTLSDNEIQALDLVVL</sequence>
<dbReference type="InterPro" id="IPR002509">
    <property type="entry name" value="NODB_dom"/>
</dbReference>
<dbReference type="GO" id="GO:0016810">
    <property type="term" value="F:hydrolase activity, acting on carbon-nitrogen (but not peptide) bonds"/>
    <property type="evidence" value="ECO:0007669"/>
    <property type="project" value="InterPro"/>
</dbReference>